<accession>A0A1F5BI50</accession>
<protein>
    <submittedName>
        <fullName evidence="1">Uncharacterized protein</fullName>
    </submittedName>
</protein>
<sequence>MINILYFKRMPRSRPCKAFWRPKNPGRARDIKNYTIFAAEIQTFFPTPAKLQDLFYFSLHLCHT</sequence>
<gene>
    <name evidence="1" type="ORF">A2W60_02980</name>
</gene>
<evidence type="ECO:0000313" key="1">
    <source>
        <dbReference type="EMBL" id="OGD30269.1"/>
    </source>
</evidence>
<comment type="caution">
    <text evidence="1">The sequence shown here is derived from an EMBL/GenBank/DDBJ whole genome shotgun (WGS) entry which is preliminary data.</text>
</comment>
<reference evidence="1 2" key="1">
    <citation type="journal article" date="2016" name="Nat. Commun.">
        <title>Thousands of microbial genomes shed light on interconnected biogeochemical processes in an aquifer system.</title>
        <authorList>
            <person name="Anantharaman K."/>
            <person name="Brown C.T."/>
            <person name="Hug L.A."/>
            <person name="Sharon I."/>
            <person name="Castelle C.J."/>
            <person name="Probst A.J."/>
            <person name="Thomas B.C."/>
            <person name="Singh A."/>
            <person name="Wilkins M.J."/>
            <person name="Karaoz U."/>
            <person name="Brodie E.L."/>
            <person name="Williams K.H."/>
            <person name="Hubbard S.S."/>
            <person name="Banfield J.F."/>
        </authorList>
    </citation>
    <scope>NUCLEOTIDE SEQUENCE [LARGE SCALE GENOMIC DNA]</scope>
</reference>
<organism evidence="1 2">
    <name type="scientific">Candidatus Azambacteria bacterium RIFCSPHIGHO2_02_46_12</name>
    <dbReference type="NCBI Taxonomy" id="1797295"/>
    <lineage>
        <taxon>Bacteria</taxon>
        <taxon>Candidatus Azamiibacteriota</taxon>
    </lineage>
</organism>
<evidence type="ECO:0000313" key="2">
    <source>
        <dbReference type="Proteomes" id="UP000179184"/>
    </source>
</evidence>
<dbReference type="EMBL" id="MEYN01000029">
    <property type="protein sequence ID" value="OGD30269.1"/>
    <property type="molecule type" value="Genomic_DNA"/>
</dbReference>
<name>A0A1F5BI50_9BACT</name>
<proteinExistence type="predicted"/>
<dbReference type="Proteomes" id="UP000179184">
    <property type="component" value="Unassembled WGS sequence"/>
</dbReference>
<dbReference type="AlphaFoldDB" id="A0A1F5BI50"/>